<evidence type="ECO:0000313" key="10">
    <source>
        <dbReference type="EMBL" id="CAK8674776.1"/>
    </source>
</evidence>
<dbReference type="InterPro" id="IPR011993">
    <property type="entry name" value="PH-like_dom_sf"/>
</dbReference>
<evidence type="ECO:0000256" key="9">
    <source>
        <dbReference type="SAM" id="MobiDB-lite"/>
    </source>
</evidence>
<keyword evidence="11" id="KW-1185">Reference proteome</keyword>
<name>A0ABP0F5T4_CLALP</name>
<accession>A0ABP0F5T4</accession>
<dbReference type="PRINTS" id="PR01348">
    <property type="entry name" value="ICLNCHANNEL"/>
</dbReference>
<dbReference type="EMBL" id="CAWYQH010000013">
    <property type="protein sequence ID" value="CAK8674776.1"/>
    <property type="molecule type" value="Genomic_DNA"/>
</dbReference>
<comment type="function">
    <text evidence="8">Involved in both the assembly of spliceosomal snRNPs and the methylation of Sm proteins. Chaperone that regulates the assembly of spliceosomal U1, U2, U4 and U5 small nuclear ribonucleoproteins (snRNPs), the building blocks of the spliceosome, and thereby plays an important role in the splicing of cellular pre-mRNAs. Most spliceosomal snRNPs contain a common set of Sm proteins SNRPB, SNRPD1, SNRPD2, SNRPD3, SNRPE, SNRPF and SNRPG that assemble in a heptameric protein ring on the Sm site of the small nuclear RNA to form the core snRNP (Sm core). In the cytosol, the Sm proteins SNRPD1, SNRPD2, SNRPE, SNRPF and SNRPG are trapped in an inactive 6S pICln-Sm complex by the chaperone CLNS1A that controls the assembly of the core snRNP. Dissociation by the SMN complex of CLNS1A from the trapped Sm proteins and their transfer to an SMN-Sm complex triggers the assembly of core snRNPs and their transport to the nucleus.</text>
</comment>
<evidence type="ECO:0000256" key="4">
    <source>
        <dbReference type="ARBA" id="ARBA00015653"/>
    </source>
</evidence>
<organism evidence="10 11">
    <name type="scientific">Clavelina lepadiformis</name>
    <name type="common">Light-bulb sea squirt</name>
    <name type="synonym">Ascidia lepadiformis</name>
    <dbReference type="NCBI Taxonomy" id="159417"/>
    <lineage>
        <taxon>Eukaryota</taxon>
        <taxon>Metazoa</taxon>
        <taxon>Chordata</taxon>
        <taxon>Tunicata</taxon>
        <taxon>Ascidiacea</taxon>
        <taxon>Aplousobranchia</taxon>
        <taxon>Clavelinidae</taxon>
        <taxon>Clavelina</taxon>
    </lineage>
</organism>
<keyword evidence="6" id="KW-0539">Nucleus</keyword>
<evidence type="ECO:0000256" key="7">
    <source>
        <dbReference type="ARBA" id="ARBA00033090"/>
    </source>
</evidence>
<dbReference type="PANTHER" id="PTHR21399:SF0">
    <property type="entry name" value="METHYLOSOME SUBUNIT PICLN"/>
    <property type="match status" value="1"/>
</dbReference>
<dbReference type="Proteomes" id="UP001642483">
    <property type="component" value="Unassembled WGS sequence"/>
</dbReference>
<comment type="caution">
    <text evidence="10">The sequence shown here is derived from an EMBL/GenBank/DDBJ whole genome shotgun (WGS) entry which is preliminary data.</text>
</comment>
<dbReference type="Gene3D" id="2.30.29.30">
    <property type="entry name" value="Pleckstrin-homology domain (PH domain)/Phosphotyrosine-binding domain (PTB)"/>
    <property type="match status" value="1"/>
</dbReference>
<dbReference type="Pfam" id="PF03517">
    <property type="entry name" value="Voldacs"/>
    <property type="match status" value="1"/>
</dbReference>
<gene>
    <name evidence="10" type="ORF">CVLEPA_LOCUS4442</name>
</gene>
<evidence type="ECO:0000256" key="6">
    <source>
        <dbReference type="ARBA" id="ARBA00023242"/>
    </source>
</evidence>
<reference evidence="10 11" key="1">
    <citation type="submission" date="2024-02" db="EMBL/GenBank/DDBJ databases">
        <authorList>
            <person name="Daric V."/>
            <person name="Darras S."/>
        </authorList>
    </citation>
    <scope>NUCLEOTIDE SEQUENCE [LARGE SCALE GENOMIC DNA]</scope>
</reference>
<protein>
    <recommendedName>
        <fullName evidence="4">Methylosome subunit pICln</fullName>
    </recommendedName>
    <alternativeName>
        <fullName evidence="7">Chloride conductance regulatory protein ICln</fullName>
    </alternativeName>
</protein>
<evidence type="ECO:0000256" key="2">
    <source>
        <dbReference type="ARBA" id="ARBA00004496"/>
    </source>
</evidence>
<comment type="subcellular location">
    <subcellularLocation>
        <location evidence="2">Cytoplasm</location>
    </subcellularLocation>
    <subcellularLocation>
        <location evidence="1">Nucleus</location>
    </subcellularLocation>
</comment>
<comment type="similarity">
    <text evidence="3">Belongs to the pICln (TC 1.A.47) family.</text>
</comment>
<dbReference type="InterPro" id="IPR039924">
    <property type="entry name" value="ICln/Lot5/Saf5"/>
</dbReference>
<feature type="region of interest" description="Disordered" evidence="9">
    <location>
        <begin position="175"/>
        <end position="204"/>
    </location>
</feature>
<sequence>MYSVTRPDSSIYHKEDCCKANIDSTEMGDGTLYITEIDVVWCTNENRGFKLQYGDIAVHAISTDSQAFPEECFYVMYNRNLLNEDESNDEDEPSVSEVRFIPSDKDHLKAMFNAMSDCQCLHPDEEDDSDFSAPEDDVNYEGGAAGEGFYTGEEGIEHLTPQGLATMQRLEAMLGENGHGESGDGGFNGLHIAEDPEEGQFDDA</sequence>
<evidence type="ECO:0000256" key="5">
    <source>
        <dbReference type="ARBA" id="ARBA00022490"/>
    </source>
</evidence>
<dbReference type="InterPro" id="IPR003521">
    <property type="entry name" value="ICln"/>
</dbReference>
<evidence type="ECO:0000313" key="11">
    <source>
        <dbReference type="Proteomes" id="UP001642483"/>
    </source>
</evidence>
<feature type="compositionally biased region" description="Acidic residues" evidence="9">
    <location>
        <begin position="195"/>
        <end position="204"/>
    </location>
</feature>
<dbReference type="PANTHER" id="PTHR21399">
    <property type="entry name" value="CHLORIDE CONDUCTANCE REGULATORY PROTEIN ICLN"/>
    <property type="match status" value="1"/>
</dbReference>
<keyword evidence="5" id="KW-0963">Cytoplasm</keyword>
<evidence type="ECO:0000256" key="1">
    <source>
        <dbReference type="ARBA" id="ARBA00004123"/>
    </source>
</evidence>
<evidence type="ECO:0000256" key="8">
    <source>
        <dbReference type="ARBA" id="ARBA00045890"/>
    </source>
</evidence>
<evidence type="ECO:0000256" key="3">
    <source>
        <dbReference type="ARBA" id="ARBA00007054"/>
    </source>
</evidence>
<proteinExistence type="inferred from homology"/>